<dbReference type="Gene3D" id="3.60.21.10">
    <property type="match status" value="1"/>
</dbReference>
<proteinExistence type="predicted"/>
<evidence type="ECO:0000313" key="5">
    <source>
        <dbReference type="Proteomes" id="UP000321676"/>
    </source>
</evidence>
<dbReference type="PANTHER" id="PTHR10161:SF14">
    <property type="entry name" value="TARTRATE-RESISTANT ACID PHOSPHATASE TYPE 5"/>
    <property type="match status" value="1"/>
</dbReference>
<dbReference type="Proteomes" id="UP000321676">
    <property type="component" value="Unassembled WGS sequence"/>
</dbReference>
<comment type="caution">
    <text evidence="4">The sequence shown here is derived from an EMBL/GenBank/DDBJ whole genome shotgun (WGS) entry which is preliminary data.</text>
</comment>
<dbReference type="EMBL" id="BJXH01000002">
    <property type="protein sequence ID" value="GEM66776.1"/>
    <property type="molecule type" value="Genomic_DNA"/>
</dbReference>
<keyword evidence="5" id="KW-1185">Reference proteome</keyword>
<name>A0ABQ0W459_9SPHI</name>
<evidence type="ECO:0000256" key="1">
    <source>
        <dbReference type="ARBA" id="ARBA00022729"/>
    </source>
</evidence>
<accession>A0ABQ0W459</accession>
<organism evidence="4 5">
    <name type="scientific">Sphingobacterium mizutaii NBRC 14946 = DSM 11724</name>
    <dbReference type="NCBI Taxonomy" id="1220576"/>
    <lineage>
        <taxon>Bacteria</taxon>
        <taxon>Pseudomonadati</taxon>
        <taxon>Bacteroidota</taxon>
        <taxon>Sphingobacteriia</taxon>
        <taxon>Sphingobacteriales</taxon>
        <taxon>Sphingobacteriaceae</taxon>
        <taxon>Sphingobacterium</taxon>
    </lineage>
</organism>
<keyword evidence="1" id="KW-0732">Signal</keyword>
<dbReference type="SUPFAM" id="SSF56300">
    <property type="entry name" value="Metallo-dependent phosphatases"/>
    <property type="match status" value="1"/>
</dbReference>
<gene>
    <name evidence="4" type="ORF">SMI01S_03820</name>
</gene>
<evidence type="ECO:0000313" key="4">
    <source>
        <dbReference type="EMBL" id="GEM66776.1"/>
    </source>
</evidence>
<dbReference type="Pfam" id="PF00149">
    <property type="entry name" value="Metallophos"/>
    <property type="match status" value="1"/>
</dbReference>
<evidence type="ECO:0000256" key="2">
    <source>
        <dbReference type="ARBA" id="ARBA00022801"/>
    </source>
</evidence>
<dbReference type="RefSeq" id="WP_093099753.1">
    <property type="nucleotide sequence ID" value="NZ_BJXH01000002.1"/>
</dbReference>
<dbReference type="InterPro" id="IPR004843">
    <property type="entry name" value="Calcineurin-like_PHP"/>
</dbReference>
<dbReference type="PANTHER" id="PTHR10161">
    <property type="entry name" value="TARTRATE-RESISTANT ACID PHOSPHATASE TYPE 5"/>
    <property type="match status" value="1"/>
</dbReference>
<evidence type="ECO:0000259" key="3">
    <source>
        <dbReference type="Pfam" id="PF00149"/>
    </source>
</evidence>
<reference evidence="4 5" key="1">
    <citation type="submission" date="2019-07" db="EMBL/GenBank/DDBJ databases">
        <title>Whole genome shotgun sequence of Sphingobacterium mizutaii NBRC 14946.</title>
        <authorList>
            <person name="Hosoyama A."/>
            <person name="Uohara A."/>
            <person name="Ohji S."/>
            <person name="Ichikawa N."/>
        </authorList>
    </citation>
    <scope>NUCLEOTIDE SEQUENCE [LARGE SCALE GENOMIC DNA]</scope>
    <source>
        <strain evidence="4 5">NBRC 14946</strain>
    </source>
</reference>
<protein>
    <recommendedName>
        <fullName evidence="3">Calcineurin-like phosphoesterase domain-containing protein</fullName>
    </recommendedName>
</protein>
<keyword evidence="2" id="KW-0378">Hydrolase</keyword>
<feature type="domain" description="Calcineurin-like phosphoesterase" evidence="3">
    <location>
        <begin position="48"/>
        <end position="207"/>
    </location>
</feature>
<sequence>MRKLLLIASMFFVQFSFSQEIEQRLIIFGDAGEINSKQSFLIKNANGLQIPNKTKAFFIGDNIYPTGMALNGKKKEETQEILKSQFEGFRNLQVPVYFLAGNHDWDRSGKEGLEKIKAQADFLNNYGDPGLKYLPQAGKIGPTVLNLNPNSIAVLYDSEFWLFPHHNRDVSPEKDQFIADIKKILAENKDKTVLMISHHPMVSFGDHSLIYNWKDHIFPLTDVKSSLYIPLPGIGSLYPLLRTHVIKFAEDLKHPIYQDLTNRVTDATADHPKVLFVAGHDHGLQYIEQDKIRQVVSGSGSKQSDIHQREPLKYGYNRQGFSVIDFLDNQKVRLTFYIDSPRDSLTKSYETLIGF</sequence>
<dbReference type="InterPro" id="IPR051558">
    <property type="entry name" value="Metallophosphoesterase_PAP"/>
</dbReference>
<dbReference type="InterPro" id="IPR029052">
    <property type="entry name" value="Metallo-depent_PP-like"/>
</dbReference>